<dbReference type="EMBL" id="UINC01082484">
    <property type="protein sequence ID" value="SVC27291.1"/>
    <property type="molecule type" value="Genomic_DNA"/>
</dbReference>
<protein>
    <recommendedName>
        <fullName evidence="6">DUF1704 domain-containing protein</fullName>
    </recommendedName>
</protein>
<gene>
    <name evidence="5" type="ORF">METZ01_LOCUS280145</name>
</gene>
<proteinExistence type="predicted"/>
<organism evidence="5">
    <name type="scientific">marine metagenome</name>
    <dbReference type="NCBI Taxonomy" id="408172"/>
    <lineage>
        <taxon>unclassified sequences</taxon>
        <taxon>metagenomes</taxon>
        <taxon>ecological metagenomes</taxon>
    </lineage>
</organism>
<keyword evidence="4" id="KW-0482">Metalloprotease</keyword>
<feature type="non-terminal residue" evidence="5">
    <location>
        <position position="1"/>
    </location>
</feature>
<keyword evidence="2" id="KW-0645">Protease</keyword>
<evidence type="ECO:0000313" key="5">
    <source>
        <dbReference type="EMBL" id="SVC27291.1"/>
    </source>
</evidence>
<dbReference type="AlphaFoldDB" id="A0A382KX98"/>
<accession>A0A382KX98</accession>
<reference evidence="5" key="1">
    <citation type="submission" date="2018-05" db="EMBL/GenBank/DDBJ databases">
        <authorList>
            <person name="Lanie J.A."/>
            <person name="Ng W.-L."/>
            <person name="Kazmierczak K.M."/>
            <person name="Andrzejewski T.M."/>
            <person name="Davidsen T.M."/>
            <person name="Wayne K.J."/>
            <person name="Tettelin H."/>
            <person name="Glass J.I."/>
            <person name="Rusch D."/>
            <person name="Podicherti R."/>
            <person name="Tsui H.-C.T."/>
            <person name="Winkler M.E."/>
        </authorList>
    </citation>
    <scope>NUCLEOTIDE SEQUENCE</scope>
</reference>
<name>A0A382KX98_9ZZZZ</name>
<dbReference type="PANTHER" id="PTHR31817">
    <property type="match status" value="1"/>
</dbReference>
<dbReference type="Pfam" id="PF08014">
    <property type="entry name" value="MATCAP"/>
    <property type="match status" value="1"/>
</dbReference>
<evidence type="ECO:0000256" key="1">
    <source>
        <dbReference type="ARBA" id="ARBA00001947"/>
    </source>
</evidence>
<evidence type="ECO:0000256" key="3">
    <source>
        <dbReference type="ARBA" id="ARBA00022801"/>
    </source>
</evidence>
<dbReference type="SMART" id="SM01154">
    <property type="entry name" value="DUF1704"/>
    <property type="match status" value="1"/>
</dbReference>
<comment type="cofactor">
    <cofactor evidence="1">
        <name>Zn(2+)</name>
        <dbReference type="ChEBI" id="CHEBI:29105"/>
    </cofactor>
</comment>
<evidence type="ECO:0000256" key="4">
    <source>
        <dbReference type="ARBA" id="ARBA00023049"/>
    </source>
</evidence>
<dbReference type="GO" id="GO:0080164">
    <property type="term" value="P:regulation of nitric oxide metabolic process"/>
    <property type="evidence" value="ECO:0007669"/>
    <property type="project" value="TreeGrafter"/>
</dbReference>
<evidence type="ECO:0008006" key="6">
    <source>
        <dbReference type="Google" id="ProtNLM"/>
    </source>
</evidence>
<dbReference type="GO" id="GO:0008237">
    <property type="term" value="F:metallopeptidase activity"/>
    <property type="evidence" value="ECO:0007669"/>
    <property type="project" value="UniProtKB-KW"/>
</dbReference>
<dbReference type="PANTHER" id="PTHR31817:SF0">
    <property type="entry name" value="CHROMOSOME UNDETERMINED SCAFFOLD_67, WHOLE GENOME SHOTGUN SEQUENCE"/>
    <property type="match status" value="1"/>
</dbReference>
<dbReference type="InterPro" id="IPR012548">
    <property type="entry name" value="MATCAP"/>
</dbReference>
<dbReference type="GO" id="GO:0006508">
    <property type="term" value="P:proteolysis"/>
    <property type="evidence" value="ECO:0007669"/>
    <property type="project" value="UniProtKB-KW"/>
</dbReference>
<evidence type="ECO:0000256" key="2">
    <source>
        <dbReference type="ARBA" id="ARBA00022670"/>
    </source>
</evidence>
<keyword evidence="3" id="KW-0378">Hydrolase</keyword>
<sequence length="271" mass="30788">PKKRIHTDEVCVRMKESVETTFGDMAPDVIVADELSAKATATSRKIKIRKKSRFYEKDVQQLINHEALVHVATTLNGRAQSSMKILGANYGAVTKTQEGLAVFSEFITGSIDIERMRRLADRVIAIRMAIEGADFIEVYRFFMEKTDSKNQAFENARRVFRGGVLTGGAPFTKDIVYLDGLIRVHNFFRSAVSRSREDVLQLVFAGKMELDDISIVLRMAQDGLVKTPEFIPPWANDLNFLICYFAFSVFIDDIDYKKVGEYYDELLDNTN</sequence>